<evidence type="ECO:0008006" key="4">
    <source>
        <dbReference type="Google" id="ProtNLM"/>
    </source>
</evidence>
<keyword evidence="3" id="KW-1185">Reference proteome</keyword>
<evidence type="ECO:0000313" key="2">
    <source>
        <dbReference type="EMBL" id="OCS85390.1"/>
    </source>
</evidence>
<dbReference type="EMBL" id="MASJ01000014">
    <property type="protein sequence ID" value="OCS85390.1"/>
    <property type="molecule type" value="Genomic_DNA"/>
</dbReference>
<name>A0A1C0YE08_9BACL</name>
<organism evidence="2 3">
    <name type="scientific">Caryophanon tenue</name>
    <dbReference type="NCBI Taxonomy" id="33978"/>
    <lineage>
        <taxon>Bacteria</taxon>
        <taxon>Bacillati</taxon>
        <taxon>Bacillota</taxon>
        <taxon>Bacilli</taxon>
        <taxon>Bacillales</taxon>
        <taxon>Caryophanaceae</taxon>
        <taxon>Caryophanon</taxon>
    </lineage>
</organism>
<keyword evidence="1" id="KW-1133">Transmembrane helix</keyword>
<evidence type="ECO:0000256" key="1">
    <source>
        <dbReference type="SAM" id="Phobius"/>
    </source>
</evidence>
<gene>
    <name evidence="2" type="ORF">A6M13_13195</name>
</gene>
<reference evidence="2 3" key="1">
    <citation type="submission" date="2016-07" db="EMBL/GenBank/DDBJ databases">
        <title>Caryophanon tenue genome sequencing.</title>
        <authorList>
            <person name="Verma A."/>
            <person name="Pal Y."/>
            <person name="Krishnamurthi S."/>
        </authorList>
    </citation>
    <scope>NUCLEOTIDE SEQUENCE [LARGE SCALE GENOMIC DNA]</scope>
    <source>
        <strain evidence="2 3">DSM 14152</strain>
    </source>
</reference>
<dbReference type="AlphaFoldDB" id="A0A1C0YE08"/>
<sequence length="100" mass="10919">MKYIGVGTVIALVTVGISIVIANIQTAASVVGIIGMFLLLGCIITSDSFPQTTSTEGMHMHERFMQEDAESRYTRQTWTTRMLLLALPNLLAAVSLYVLL</sequence>
<comment type="caution">
    <text evidence="2">The sequence shown here is derived from an EMBL/GenBank/DDBJ whole genome shotgun (WGS) entry which is preliminary data.</text>
</comment>
<dbReference type="Pfam" id="PF17247">
    <property type="entry name" value="DUF5316"/>
    <property type="match status" value="1"/>
</dbReference>
<keyword evidence="1" id="KW-0812">Transmembrane</keyword>
<feature type="transmembrane region" description="Helical" evidence="1">
    <location>
        <begin position="32"/>
        <end position="50"/>
    </location>
</feature>
<accession>A0A1C0YE08</accession>
<dbReference type="InterPro" id="IPR035167">
    <property type="entry name" value="DUF5316"/>
</dbReference>
<dbReference type="Proteomes" id="UP000093199">
    <property type="component" value="Unassembled WGS sequence"/>
</dbReference>
<protein>
    <recommendedName>
        <fullName evidence="4">DUF5316 domain-containing protein</fullName>
    </recommendedName>
</protein>
<dbReference type="RefSeq" id="WP_066544915.1">
    <property type="nucleotide sequence ID" value="NZ_MASJ01000014.1"/>
</dbReference>
<evidence type="ECO:0000313" key="3">
    <source>
        <dbReference type="Proteomes" id="UP000093199"/>
    </source>
</evidence>
<keyword evidence="1" id="KW-0472">Membrane</keyword>
<feature type="transmembrane region" description="Helical" evidence="1">
    <location>
        <begin position="82"/>
        <end position="99"/>
    </location>
</feature>
<proteinExistence type="predicted"/>